<keyword evidence="2" id="KW-0716">Sensory transduction</keyword>
<dbReference type="AlphaFoldDB" id="A0A099ZAC0"/>
<dbReference type="SUPFAM" id="SSF81321">
    <property type="entry name" value="Family A G protein-coupled receptor-like"/>
    <property type="match status" value="1"/>
</dbReference>
<comment type="subcellular location">
    <subcellularLocation>
        <location evidence="1">Membrane</location>
        <topology evidence="1">Multi-pass membrane protein</topology>
    </subcellularLocation>
</comment>
<keyword evidence="5 8" id="KW-1133">Transmembrane helix</keyword>
<feature type="non-terminal residue" evidence="10">
    <location>
        <position position="81"/>
    </location>
</feature>
<dbReference type="GO" id="GO:0007186">
    <property type="term" value="P:G protein-coupled receptor signaling pathway"/>
    <property type="evidence" value="ECO:0007669"/>
    <property type="project" value="InterPro"/>
</dbReference>
<protein>
    <submittedName>
        <fullName evidence="10">Olfactory receptor 51Q1</fullName>
    </submittedName>
</protein>
<keyword evidence="6 8" id="KW-0472">Membrane</keyword>
<keyword evidence="3 8" id="KW-0812">Transmembrane</keyword>
<keyword evidence="4" id="KW-0552">Olfaction</keyword>
<accession>A0A099ZAC0</accession>
<keyword evidence="10" id="KW-0675">Receptor</keyword>
<dbReference type="InterPro" id="IPR017452">
    <property type="entry name" value="GPCR_Rhodpsn_7TM"/>
</dbReference>
<dbReference type="GO" id="GO:0005886">
    <property type="term" value="C:plasma membrane"/>
    <property type="evidence" value="ECO:0007669"/>
    <property type="project" value="TreeGrafter"/>
</dbReference>
<sequence>SYILIAKAVVSTASPGERLKVLNNCLSHILAVLILYIPMLGLSMVHRFGKHASPLVHVLMANVYLLVPPVLNPIIYSIKTK</sequence>
<dbReference type="PANTHER" id="PTHR26450">
    <property type="entry name" value="OLFACTORY RECEPTOR 56B1-RELATED"/>
    <property type="match status" value="1"/>
</dbReference>
<dbReference type="EMBL" id="KL890624">
    <property type="protein sequence ID" value="KGL77923.1"/>
    <property type="molecule type" value="Genomic_DNA"/>
</dbReference>
<evidence type="ECO:0000313" key="10">
    <source>
        <dbReference type="EMBL" id="KGL77923.1"/>
    </source>
</evidence>
<dbReference type="InterPro" id="IPR000725">
    <property type="entry name" value="Olfact_rcpt"/>
</dbReference>
<evidence type="ECO:0000256" key="1">
    <source>
        <dbReference type="ARBA" id="ARBA00004141"/>
    </source>
</evidence>
<evidence type="ECO:0000256" key="6">
    <source>
        <dbReference type="ARBA" id="ARBA00023136"/>
    </source>
</evidence>
<evidence type="ECO:0000259" key="9">
    <source>
        <dbReference type="PROSITE" id="PS50262"/>
    </source>
</evidence>
<dbReference type="Pfam" id="PF13853">
    <property type="entry name" value="7tm_4"/>
    <property type="match status" value="1"/>
</dbReference>
<feature type="non-terminal residue" evidence="10">
    <location>
        <position position="1"/>
    </location>
</feature>
<feature type="domain" description="G-protein coupled receptors family 1 profile" evidence="9">
    <location>
        <begin position="1"/>
        <end position="76"/>
    </location>
</feature>
<name>A0A099ZAC0_TINGU</name>
<evidence type="ECO:0000256" key="8">
    <source>
        <dbReference type="SAM" id="Phobius"/>
    </source>
</evidence>
<reference evidence="10 11" key="1">
    <citation type="submission" date="2014-06" db="EMBL/GenBank/DDBJ databases">
        <title>Genome evolution of avian class.</title>
        <authorList>
            <person name="Zhang G."/>
            <person name="Li C."/>
        </authorList>
    </citation>
    <scope>NUCLEOTIDE SEQUENCE [LARGE SCALE GENOMIC DNA]</scope>
    <source>
        <strain evidence="10">BGI_N309</strain>
    </source>
</reference>
<evidence type="ECO:0000313" key="11">
    <source>
        <dbReference type="Proteomes" id="UP000053641"/>
    </source>
</evidence>
<proteinExistence type="predicted"/>
<dbReference type="Proteomes" id="UP000053641">
    <property type="component" value="Unassembled WGS sequence"/>
</dbReference>
<dbReference type="Gene3D" id="1.20.1070.10">
    <property type="entry name" value="Rhodopsin 7-helix transmembrane proteins"/>
    <property type="match status" value="1"/>
</dbReference>
<feature type="transmembrane region" description="Helical" evidence="8">
    <location>
        <begin position="21"/>
        <end position="39"/>
    </location>
</feature>
<dbReference type="STRING" id="94827.A0A099ZAC0"/>
<dbReference type="PROSITE" id="PS50262">
    <property type="entry name" value="G_PROTEIN_RECEP_F1_2"/>
    <property type="match status" value="1"/>
</dbReference>
<evidence type="ECO:0000256" key="5">
    <source>
        <dbReference type="ARBA" id="ARBA00022989"/>
    </source>
</evidence>
<dbReference type="InterPro" id="IPR050402">
    <property type="entry name" value="OR51/52/56-like"/>
</dbReference>
<keyword evidence="11" id="KW-1185">Reference proteome</keyword>
<evidence type="ECO:0000256" key="4">
    <source>
        <dbReference type="ARBA" id="ARBA00022725"/>
    </source>
</evidence>
<feature type="transmembrane region" description="Helical" evidence="8">
    <location>
        <begin position="59"/>
        <end position="78"/>
    </location>
</feature>
<evidence type="ECO:0000256" key="3">
    <source>
        <dbReference type="ARBA" id="ARBA00022692"/>
    </source>
</evidence>
<gene>
    <name evidence="10" type="ORF">N309_02102</name>
</gene>
<dbReference type="PANTHER" id="PTHR26450:SF87">
    <property type="entry name" value="OLFACTORY RECEPTOR 51F2"/>
    <property type="match status" value="1"/>
</dbReference>
<dbReference type="GO" id="GO:0004984">
    <property type="term" value="F:olfactory receptor activity"/>
    <property type="evidence" value="ECO:0007669"/>
    <property type="project" value="InterPro"/>
</dbReference>
<evidence type="ECO:0000256" key="2">
    <source>
        <dbReference type="ARBA" id="ARBA00022606"/>
    </source>
</evidence>
<organism evidence="10 11">
    <name type="scientific">Tinamus guttatus</name>
    <name type="common">White-throated tinamou</name>
    <dbReference type="NCBI Taxonomy" id="94827"/>
    <lineage>
        <taxon>Eukaryota</taxon>
        <taxon>Metazoa</taxon>
        <taxon>Chordata</taxon>
        <taxon>Craniata</taxon>
        <taxon>Vertebrata</taxon>
        <taxon>Euteleostomi</taxon>
        <taxon>Archelosauria</taxon>
        <taxon>Archosauria</taxon>
        <taxon>Dinosauria</taxon>
        <taxon>Saurischia</taxon>
        <taxon>Theropoda</taxon>
        <taxon>Coelurosauria</taxon>
        <taxon>Aves</taxon>
        <taxon>Palaeognathae</taxon>
        <taxon>Tinamiformes</taxon>
        <taxon>Tinamidae</taxon>
        <taxon>Tinamus</taxon>
    </lineage>
</organism>
<evidence type="ECO:0000256" key="7">
    <source>
        <dbReference type="ARBA" id="ARBA00023224"/>
    </source>
</evidence>
<keyword evidence="7" id="KW-0807">Transducer</keyword>